<dbReference type="GO" id="GO:0008033">
    <property type="term" value="P:tRNA processing"/>
    <property type="evidence" value="ECO:0007669"/>
    <property type="project" value="UniProtKB-KW"/>
</dbReference>
<feature type="compositionally biased region" description="Polar residues" evidence="4">
    <location>
        <begin position="287"/>
        <end position="298"/>
    </location>
</feature>
<name>D8Q0Q7_SCHCM</name>
<evidence type="ECO:0000313" key="6">
    <source>
        <dbReference type="Proteomes" id="UP000007431"/>
    </source>
</evidence>
<dbReference type="KEGG" id="scm:SCHCO_02535733"/>
<dbReference type="Pfam" id="PF01876">
    <property type="entry name" value="RNase_P_p30"/>
    <property type="match status" value="1"/>
</dbReference>
<dbReference type="OrthoDB" id="17948at2759"/>
<evidence type="ECO:0000256" key="4">
    <source>
        <dbReference type="SAM" id="MobiDB-lite"/>
    </source>
</evidence>
<dbReference type="AlphaFoldDB" id="D8Q0Q7"/>
<protein>
    <recommendedName>
        <fullName evidence="7">PHP domain-like protein</fullName>
    </recommendedName>
</protein>
<dbReference type="RefSeq" id="XP_003033287.1">
    <property type="nucleotide sequence ID" value="XM_003033241.1"/>
</dbReference>
<dbReference type="Proteomes" id="UP000007431">
    <property type="component" value="Unassembled WGS sequence"/>
</dbReference>
<dbReference type="eggNOG" id="KOG2363">
    <property type="taxonomic scope" value="Eukaryota"/>
</dbReference>
<evidence type="ECO:0000256" key="3">
    <source>
        <dbReference type="ARBA" id="ARBA00022694"/>
    </source>
</evidence>
<dbReference type="GO" id="GO:0003723">
    <property type="term" value="F:RNA binding"/>
    <property type="evidence" value="ECO:0007669"/>
    <property type="project" value="TreeGrafter"/>
</dbReference>
<dbReference type="PANTHER" id="PTHR13031:SF0">
    <property type="entry name" value="RIBONUCLEASE P PROTEIN SUBUNIT P30"/>
    <property type="match status" value="1"/>
</dbReference>
<keyword evidence="3" id="KW-0819">tRNA processing</keyword>
<evidence type="ECO:0008006" key="7">
    <source>
        <dbReference type="Google" id="ProtNLM"/>
    </source>
</evidence>
<comment type="subcellular location">
    <subcellularLocation>
        <location evidence="1">Nucleus</location>
    </subcellularLocation>
</comment>
<comment type="similarity">
    <text evidence="2">Belongs to the eukaryotic/archaeal RNase P protein component 3 family.</text>
</comment>
<dbReference type="VEuPathDB" id="FungiDB:SCHCODRAFT_02535733"/>
<sequence>MYFDLNVPVPAPASSVTKKGKGKQGPITFSGPEINAIEARIELLVHLGYTALAFTQTVHKKIDPKVNANILDVLIPQLRPRPGILYLKRLNIILDSDSEKGFGLTGNNQSFLNTYDILGLVPTTLSTFNLACLTHSQPSPLTAHIITVPSTLPRVPFYMKHTPVRTALKNGAVFELTYVGALGGRNDEMMVDAGAAEDGQNAKKNWWSAARELARVTKGKGILVSSGACSDPDIRAPRDVANLFNIVGLPQNIAHDTSTLIPKSLLIRAQTRKTYRAVLSEPKVVIPNQSAPPTSGANAQEPASAVQQDTPPEATPAAPAGAATPSTPASHGKRPREDGEDGAAPQPGSVDEKRKKKRRKQKPQTPQ</sequence>
<organism evidence="6">
    <name type="scientific">Schizophyllum commune (strain H4-8 / FGSC 9210)</name>
    <name type="common">Split gill fungus</name>
    <dbReference type="NCBI Taxonomy" id="578458"/>
    <lineage>
        <taxon>Eukaryota</taxon>
        <taxon>Fungi</taxon>
        <taxon>Dikarya</taxon>
        <taxon>Basidiomycota</taxon>
        <taxon>Agaricomycotina</taxon>
        <taxon>Agaricomycetes</taxon>
        <taxon>Agaricomycetidae</taxon>
        <taxon>Agaricales</taxon>
        <taxon>Schizophyllaceae</taxon>
        <taxon>Schizophyllum</taxon>
    </lineage>
</organism>
<dbReference type="OMA" id="ACLTHSL"/>
<feature type="region of interest" description="Disordered" evidence="4">
    <location>
        <begin position="286"/>
        <end position="367"/>
    </location>
</feature>
<accession>D8Q0Q7</accession>
<evidence type="ECO:0000256" key="2">
    <source>
        <dbReference type="ARBA" id="ARBA00007331"/>
    </source>
</evidence>
<dbReference type="InParanoid" id="D8Q0Q7"/>
<feature type="compositionally biased region" description="Basic residues" evidence="4">
    <location>
        <begin position="354"/>
        <end position="367"/>
    </location>
</feature>
<evidence type="ECO:0000256" key="1">
    <source>
        <dbReference type="ARBA" id="ARBA00004123"/>
    </source>
</evidence>
<gene>
    <name evidence="5" type="ORF">SCHCODRAFT_54039</name>
</gene>
<dbReference type="EMBL" id="GL377305">
    <property type="protein sequence ID" value="EFI98384.1"/>
    <property type="molecule type" value="Genomic_DNA"/>
</dbReference>
<dbReference type="GO" id="GO:0005655">
    <property type="term" value="C:nucleolar ribonuclease P complex"/>
    <property type="evidence" value="ECO:0007669"/>
    <property type="project" value="TreeGrafter"/>
</dbReference>
<proteinExistence type="inferred from homology"/>
<evidence type="ECO:0000313" key="5">
    <source>
        <dbReference type="EMBL" id="EFI98384.1"/>
    </source>
</evidence>
<dbReference type="PANTHER" id="PTHR13031">
    <property type="entry name" value="RIBONUCLEASE P SUBUNIT P30"/>
    <property type="match status" value="1"/>
</dbReference>
<reference evidence="5 6" key="1">
    <citation type="journal article" date="2010" name="Nat. Biotechnol.">
        <title>Genome sequence of the model mushroom Schizophyllum commune.</title>
        <authorList>
            <person name="Ohm R.A."/>
            <person name="de Jong J.F."/>
            <person name="Lugones L.G."/>
            <person name="Aerts A."/>
            <person name="Kothe E."/>
            <person name="Stajich J.E."/>
            <person name="de Vries R.P."/>
            <person name="Record E."/>
            <person name="Levasseur A."/>
            <person name="Baker S.E."/>
            <person name="Bartholomew K.A."/>
            <person name="Coutinho P.M."/>
            <person name="Erdmann S."/>
            <person name="Fowler T.J."/>
            <person name="Gathman A.C."/>
            <person name="Lombard V."/>
            <person name="Henrissat B."/>
            <person name="Knabe N."/>
            <person name="Kuees U."/>
            <person name="Lilly W.W."/>
            <person name="Lindquist E."/>
            <person name="Lucas S."/>
            <person name="Magnuson J.K."/>
            <person name="Piumi F."/>
            <person name="Raudaskoski M."/>
            <person name="Salamov A."/>
            <person name="Schmutz J."/>
            <person name="Schwarze F.W.M.R."/>
            <person name="vanKuyk P.A."/>
            <person name="Horton J.S."/>
            <person name="Grigoriev I.V."/>
            <person name="Woesten H.A.B."/>
        </authorList>
    </citation>
    <scope>NUCLEOTIDE SEQUENCE [LARGE SCALE GENOMIC DNA]</scope>
    <source>
        <strain evidence="6">H4-8 / FGSC 9210</strain>
    </source>
</reference>
<dbReference type="InterPro" id="IPR016195">
    <property type="entry name" value="Pol/histidinol_Pase-like"/>
</dbReference>
<dbReference type="InterPro" id="IPR002738">
    <property type="entry name" value="RNase_P_p30"/>
</dbReference>
<dbReference type="FunCoup" id="D8Q0Q7">
    <property type="interactions" value="378"/>
</dbReference>
<keyword evidence="6" id="KW-1185">Reference proteome</keyword>
<dbReference type="Gene3D" id="3.20.20.140">
    <property type="entry name" value="Metal-dependent hydrolases"/>
    <property type="match status" value="1"/>
</dbReference>
<dbReference type="GeneID" id="9595571"/>
<feature type="compositionally biased region" description="Low complexity" evidence="4">
    <location>
        <begin position="310"/>
        <end position="329"/>
    </location>
</feature>
<dbReference type="STRING" id="578458.D8Q0Q7"/>
<dbReference type="SUPFAM" id="SSF89550">
    <property type="entry name" value="PHP domain-like"/>
    <property type="match status" value="1"/>
</dbReference>
<dbReference type="HOGENOM" id="CLU_041468_0_0_1"/>